<evidence type="ECO:0000313" key="1">
    <source>
        <dbReference type="EMBL" id="PWA68644.1"/>
    </source>
</evidence>
<proteinExistence type="predicted"/>
<dbReference type="AlphaFoldDB" id="A0A2U1N5B6"/>
<dbReference type="Proteomes" id="UP000245207">
    <property type="component" value="Unassembled WGS sequence"/>
</dbReference>
<gene>
    <name evidence="1" type="ORF">CTI12_AA305450</name>
</gene>
<dbReference type="SUPFAM" id="SSF52047">
    <property type="entry name" value="RNI-like"/>
    <property type="match status" value="1"/>
</dbReference>
<dbReference type="OrthoDB" id="550575at2759"/>
<comment type="caution">
    <text evidence="1">The sequence shown here is derived from an EMBL/GenBank/DDBJ whole genome shotgun (WGS) entry which is preliminary data.</text>
</comment>
<reference evidence="1 2" key="1">
    <citation type="journal article" date="2018" name="Mol. Plant">
        <title>The genome of Artemisia annua provides insight into the evolution of Asteraceae family and artemisinin biosynthesis.</title>
        <authorList>
            <person name="Shen Q."/>
            <person name="Zhang L."/>
            <person name="Liao Z."/>
            <person name="Wang S."/>
            <person name="Yan T."/>
            <person name="Shi P."/>
            <person name="Liu M."/>
            <person name="Fu X."/>
            <person name="Pan Q."/>
            <person name="Wang Y."/>
            <person name="Lv Z."/>
            <person name="Lu X."/>
            <person name="Zhang F."/>
            <person name="Jiang W."/>
            <person name="Ma Y."/>
            <person name="Chen M."/>
            <person name="Hao X."/>
            <person name="Li L."/>
            <person name="Tang Y."/>
            <person name="Lv G."/>
            <person name="Zhou Y."/>
            <person name="Sun X."/>
            <person name="Brodelius P.E."/>
            <person name="Rose J.K.C."/>
            <person name="Tang K."/>
        </authorList>
    </citation>
    <scope>NUCLEOTIDE SEQUENCE [LARGE SCALE GENOMIC DNA]</scope>
    <source>
        <strain evidence="2">cv. Huhao1</strain>
        <tissue evidence="1">Leaf</tissue>
    </source>
</reference>
<accession>A0A2U1N5B6</accession>
<keyword evidence="2" id="KW-1185">Reference proteome</keyword>
<dbReference type="InterPro" id="IPR032675">
    <property type="entry name" value="LRR_dom_sf"/>
</dbReference>
<protein>
    <submittedName>
        <fullName evidence="1">Uncharacterized protein</fullName>
    </submittedName>
</protein>
<name>A0A2U1N5B6_ARTAN</name>
<sequence length="212" mass="23427">MIVTYHQLLRGRRRNASHSALSWLRLHFVSERSEPGASESDSYCISDAGLTAVADGFGKLEKLSLIWCSNATSAGLQSVAEKCRFLKSLDLQVSISSQFLQCEVCITSVKHFTVTGWMDLTYFYVMNPLIEHCKPLIVKWHAVCTLQSLGTNAGLTAVADGFGKLEKLSLIWCSNARSAGHRSVAEKCRFLKSLDLHLSLLLPDGWTSPTSM</sequence>
<dbReference type="Gene3D" id="3.80.10.10">
    <property type="entry name" value="Ribonuclease Inhibitor"/>
    <property type="match status" value="1"/>
</dbReference>
<evidence type="ECO:0000313" key="2">
    <source>
        <dbReference type="Proteomes" id="UP000245207"/>
    </source>
</evidence>
<dbReference type="GO" id="GO:0031146">
    <property type="term" value="P:SCF-dependent proteasomal ubiquitin-dependent protein catabolic process"/>
    <property type="evidence" value="ECO:0007669"/>
    <property type="project" value="TreeGrafter"/>
</dbReference>
<dbReference type="GO" id="GO:0019005">
    <property type="term" value="C:SCF ubiquitin ligase complex"/>
    <property type="evidence" value="ECO:0007669"/>
    <property type="project" value="TreeGrafter"/>
</dbReference>
<dbReference type="PANTHER" id="PTHR13318">
    <property type="entry name" value="PARTNER OF PAIRED, ISOFORM B-RELATED"/>
    <property type="match status" value="1"/>
</dbReference>
<dbReference type="EMBL" id="PKPP01003590">
    <property type="protein sequence ID" value="PWA68644.1"/>
    <property type="molecule type" value="Genomic_DNA"/>
</dbReference>
<organism evidence="1 2">
    <name type="scientific">Artemisia annua</name>
    <name type="common">Sweet wormwood</name>
    <dbReference type="NCBI Taxonomy" id="35608"/>
    <lineage>
        <taxon>Eukaryota</taxon>
        <taxon>Viridiplantae</taxon>
        <taxon>Streptophyta</taxon>
        <taxon>Embryophyta</taxon>
        <taxon>Tracheophyta</taxon>
        <taxon>Spermatophyta</taxon>
        <taxon>Magnoliopsida</taxon>
        <taxon>eudicotyledons</taxon>
        <taxon>Gunneridae</taxon>
        <taxon>Pentapetalae</taxon>
        <taxon>asterids</taxon>
        <taxon>campanulids</taxon>
        <taxon>Asterales</taxon>
        <taxon>Asteraceae</taxon>
        <taxon>Asteroideae</taxon>
        <taxon>Anthemideae</taxon>
        <taxon>Artemisiinae</taxon>
        <taxon>Artemisia</taxon>
    </lineage>
</organism>